<proteinExistence type="predicted"/>
<protein>
    <submittedName>
        <fullName evidence="2">Stress response protein YsnF</fullName>
    </submittedName>
</protein>
<organism evidence="2 3">
    <name type="scientific">Pseudoduganella umbonata</name>
    <dbReference type="NCBI Taxonomy" id="864828"/>
    <lineage>
        <taxon>Bacteria</taxon>
        <taxon>Pseudomonadati</taxon>
        <taxon>Pseudomonadota</taxon>
        <taxon>Betaproteobacteria</taxon>
        <taxon>Burkholderiales</taxon>
        <taxon>Oxalobacteraceae</taxon>
        <taxon>Telluria group</taxon>
        <taxon>Pseudoduganella</taxon>
    </lineage>
</organism>
<dbReference type="InterPro" id="IPR019060">
    <property type="entry name" value="DUF2382"/>
</dbReference>
<evidence type="ECO:0000313" key="2">
    <source>
        <dbReference type="EMBL" id="MBB3219612.1"/>
    </source>
</evidence>
<comment type="caution">
    <text evidence="2">The sequence shown here is derived from an EMBL/GenBank/DDBJ whole genome shotgun (WGS) entry which is preliminary data.</text>
</comment>
<reference evidence="2 3" key="1">
    <citation type="submission" date="2020-08" db="EMBL/GenBank/DDBJ databases">
        <title>Genomic Encyclopedia of Type Strains, Phase III (KMG-III): the genomes of soil and plant-associated and newly described type strains.</title>
        <authorList>
            <person name="Whitman W."/>
        </authorList>
    </citation>
    <scope>NUCLEOTIDE SEQUENCE [LARGE SCALE GENOMIC DNA]</scope>
    <source>
        <strain evidence="2 3">CECT 7753</strain>
    </source>
</reference>
<evidence type="ECO:0000259" key="1">
    <source>
        <dbReference type="Pfam" id="PF09557"/>
    </source>
</evidence>
<sequence length="160" mass="18490">MERHLIAKRRRLFGMDKTLEPTGPGSESVAVPVIREEIDVTTRVVDTGRGVRVTRSVTEEPVEISEQLWHEEIDVQRVAVDRVVSEAPPSRYEGDVLVVPVTEEVLVIEKRFRIKEELRITRVRRQQEYRETVSLRVEDVQVEAFDESARDGDRNQPKSD</sequence>
<name>A0A7W5HA73_9BURK</name>
<dbReference type="Pfam" id="PF09557">
    <property type="entry name" value="DUF2382"/>
    <property type="match status" value="1"/>
</dbReference>
<feature type="domain" description="DUF2382" evidence="1">
    <location>
        <begin position="33"/>
        <end position="142"/>
    </location>
</feature>
<dbReference type="AlphaFoldDB" id="A0A7W5HA73"/>
<accession>A0A7W5HA73</accession>
<dbReference type="RefSeq" id="WP_229422511.1">
    <property type="nucleotide sequence ID" value="NZ_CP040017.1"/>
</dbReference>
<evidence type="ECO:0000313" key="3">
    <source>
        <dbReference type="Proteomes" id="UP000584325"/>
    </source>
</evidence>
<dbReference type="Proteomes" id="UP000584325">
    <property type="component" value="Unassembled WGS sequence"/>
</dbReference>
<gene>
    <name evidence="2" type="ORF">FHS02_000399</name>
</gene>
<dbReference type="EMBL" id="JACHXS010000001">
    <property type="protein sequence ID" value="MBB3219612.1"/>
    <property type="molecule type" value="Genomic_DNA"/>
</dbReference>